<dbReference type="Pfam" id="PF10727">
    <property type="entry name" value="Rossmann-like"/>
    <property type="match status" value="1"/>
</dbReference>
<dbReference type="InterPro" id="IPR018931">
    <property type="entry name" value="DUF2520"/>
</dbReference>
<dbReference type="Proteomes" id="UP000824151">
    <property type="component" value="Unassembled WGS sequence"/>
</dbReference>
<gene>
    <name evidence="3" type="ORF">H9871_08310</name>
</gene>
<dbReference type="SUPFAM" id="SSF51735">
    <property type="entry name" value="NAD(P)-binding Rossmann-fold domains"/>
    <property type="match status" value="1"/>
</dbReference>
<name>A0A9D1UTJ0_9MICC</name>
<reference evidence="3" key="1">
    <citation type="journal article" date="2021" name="PeerJ">
        <title>Extensive microbial diversity within the chicken gut microbiome revealed by metagenomics and culture.</title>
        <authorList>
            <person name="Gilroy R."/>
            <person name="Ravi A."/>
            <person name="Getino M."/>
            <person name="Pursley I."/>
            <person name="Horton D.L."/>
            <person name="Alikhan N.F."/>
            <person name="Baker D."/>
            <person name="Gharbi K."/>
            <person name="Hall N."/>
            <person name="Watson M."/>
            <person name="Adriaenssens E.M."/>
            <person name="Foster-Nyarko E."/>
            <person name="Jarju S."/>
            <person name="Secka A."/>
            <person name="Antonio M."/>
            <person name="Oren A."/>
            <person name="Chaudhuri R.R."/>
            <person name="La Ragione R."/>
            <person name="Hildebrand F."/>
            <person name="Pallen M.J."/>
        </authorList>
    </citation>
    <scope>NUCLEOTIDE SEQUENCE</scope>
    <source>
        <strain evidence="3">ChiHejej3B27-3195</strain>
    </source>
</reference>
<evidence type="ECO:0000259" key="1">
    <source>
        <dbReference type="Pfam" id="PF10727"/>
    </source>
</evidence>
<dbReference type="EMBL" id="DXGD01000308">
    <property type="protein sequence ID" value="HIX00133.1"/>
    <property type="molecule type" value="Genomic_DNA"/>
</dbReference>
<comment type="caution">
    <text evidence="3">The sequence shown here is derived from an EMBL/GenBank/DDBJ whole genome shotgun (WGS) entry which is preliminary data.</text>
</comment>
<dbReference type="PANTHER" id="PTHR40459:SF1">
    <property type="entry name" value="CONSERVED HYPOTHETICAL ALANINE AND LEUCINE RICH PROTEIN"/>
    <property type="match status" value="1"/>
</dbReference>
<evidence type="ECO:0000313" key="3">
    <source>
        <dbReference type="EMBL" id="HIX00133.1"/>
    </source>
</evidence>
<evidence type="ECO:0000259" key="2">
    <source>
        <dbReference type="Pfam" id="PF10728"/>
    </source>
</evidence>
<dbReference type="InterPro" id="IPR036291">
    <property type="entry name" value="NAD(P)-bd_dom_sf"/>
</dbReference>
<feature type="domain" description="DUF2520" evidence="2">
    <location>
        <begin position="150"/>
        <end position="278"/>
    </location>
</feature>
<dbReference type="Pfam" id="PF10728">
    <property type="entry name" value="DUF2520"/>
    <property type="match status" value="1"/>
</dbReference>
<feature type="domain" description="Putative oxidoreductase/dehydrogenase Rossmann-like" evidence="1">
    <location>
        <begin position="10"/>
        <end position="133"/>
    </location>
</feature>
<accession>A0A9D1UTJ0</accession>
<sequence>MDPYAAETDPAQRAGRLGVGIVSAGRVGSVLGAALRGAGHHVVGVHAVSADSLSRAETLLPDVPVLPVPEIMRRSELVLLAVPDDVLGEVISGLADAGHIRQGQLLMHTSGLHGTDIAAPAQAAGAIALAIHPAMTFTGLSMDLQRLPSCSFAVTAATPVLPIAQALVVEMGGEPVVVAEEHRASYHAALAHASNHLNTLTAQSAHILSELGIEHPDRVLSALLHASLDNALASGEGALSGPIARGDVETVRHHLRALGAAEVPSDIRPAYIAMARATALRALERGVLSADRAQDLFGILQD</sequence>
<evidence type="ECO:0000313" key="4">
    <source>
        <dbReference type="Proteomes" id="UP000824151"/>
    </source>
</evidence>
<dbReference type="InterPro" id="IPR019665">
    <property type="entry name" value="OxRdtase/DH_put_Rossmann_dom"/>
</dbReference>
<dbReference type="Gene3D" id="1.10.1040.20">
    <property type="entry name" value="ProC-like, C-terminal domain"/>
    <property type="match status" value="1"/>
</dbReference>
<dbReference type="PANTHER" id="PTHR40459">
    <property type="entry name" value="CONSERVED HYPOTHETICAL ALANINE AND LEUCINE RICH PROTEIN"/>
    <property type="match status" value="1"/>
</dbReference>
<dbReference type="InterPro" id="IPR037108">
    <property type="entry name" value="TM1727-like_C_sf"/>
</dbReference>
<proteinExistence type="predicted"/>
<dbReference type="SUPFAM" id="SSF48179">
    <property type="entry name" value="6-phosphogluconate dehydrogenase C-terminal domain-like"/>
    <property type="match status" value="1"/>
</dbReference>
<reference evidence="3" key="2">
    <citation type="submission" date="2021-04" db="EMBL/GenBank/DDBJ databases">
        <authorList>
            <person name="Gilroy R."/>
        </authorList>
    </citation>
    <scope>NUCLEOTIDE SEQUENCE</scope>
    <source>
        <strain evidence="3">ChiHejej3B27-3195</strain>
    </source>
</reference>
<dbReference type="Gene3D" id="3.40.50.720">
    <property type="entry name" value="NAD(P)-binding Rossmann-like Domain"/>
    <property type="match status" value="1"/>
</dbReference>
<dbReference type="InterPro" id="IPR008927">
    <property type="entry name" value="6-PGluconate_DH-like_C_sf"/>
</dbReference>
<organism evidence="3 4">
    <name type="scientific">Candidatus Nesterenkonia stercoripullorum</name>
    <dbReference type="NCBI Taxonomy" id="2838701"/>
    <lineage>
        <taxon>Bacteria</taxon>
        <taxon>Bacillati</taxon>
        <taxon>Actinomycetota</taxon>
        <taxon>Actinomycetes</taxon>
        <taxon>Micrococcales</taxon>
        <taxon>Micrococcaceae</taxon>
        <taxon>Nesterenkonia</taxon>
    </lineage>
</organism>
<protein>
    <submittedName>
        <fullName evidence="3">DUF2520 domain-containing protein</fullName>
    </submittedName>
</protein>
<dbReference type="AlphaFoldDB" id="A0A9D1UTJ0"/>